<feature type="region of interest" description="ACP-binding" evidence="9">
    <location>
        <begin position="263"/>
        <end position="267"/>
    </location>
</feature>
<dbReference type="GO" id="GO:0044550">
    <property type="term" value="P:secondary metabolite biosynthetic process"/>
    <property type="evidence" value="ECO:0007669"/>
    <property type="project" value="TreeGrafter"/>
</dbReference>
<reference evidence="12 13" key="1">
    <citation type="submission" date="2013-07" db="EMBL/GenBank/DDBJ databases">
        <authorList>
            <person name="Weinstock G."/>
            <person name="Sodergren E."/>
            <person name="Wylie T."/>
            <person name="Fulton L."/>
            <person name="Fulton R."/>
            <person name="Fronick C."/>
            <person name="O'Laughlin M."/>
            <person name="Godfrey J."/>
            <person name="Miner T."/>
            <person name="Herter B."/>
            <person name="Appelbaum E."/>
            <person name="Cordes M."/>
            <person name="Lek S."/>
            <person name="Wollam A."/>
            <person name="Pepin K.H."/>
            <person name="Palsikar V.B."/>
            <person name="Mitreva M."/>
            <person name="Wilson R.K."/>
        </authorList>
    </citation>
    <scope>NUCLEOTIDE SEQUENCE [LARGE SCALE GENOMIC DNA]</scope>
    <source>
        <strain evidence="12 13">ATCC 27760</strain>
    </source>
</reference>
<dbReference type="InterPro" id="IPR004655">
    <property type="entry name" value="FabH"/>
</dbReference>
<dbReference type="eggNOG" id="COG0332">
    <property type="taxonomic scope" value="Bacteria"/>
</dbReference>
<sequence length="335" mass="36353">MGIRVLGTGSYTPAFQVTNEDMAKIVETNDEWIRTRTGIGTRHISDGEPTWYMGAEAAKRAIAAAGIDPLEIGLLIDTTITPEYCTPSMSCIIQRETGAANAACFDMNAACSGFVYAMDTAHRFLKTDSSMRYALVVANESLSKITNYSDRSSCILFGDGAAAAVIEYKEDALYTSHLGADGTGAKFLYAHSALPQSPFVKPERRAEYDDGIGAGPEGWEHTMLQDGREVYKFATHALAKAATMAAEKIGFDLNELDKIVPHQANIRIIETAMKFLKQPMEKVITNIEYHGNTSSASIPIAFDEAIRAGKIQRGDKVCLVGFGAGLTYAALIMEY</sequence>
<keyword evidence="8 9" id="KW-0012">Acyltransferase</keyword>
<comment type="pathway">
    <text evidence="9">Lipid metabolism; fatty acid biosynthesis.</text>
</comment>
<keyword evidence="9" id="KW-0511">Multifunctional enzyme</keyword>
<dbReference type="RefSeq" id="WP_021683715.1">
    <property type="nucleotide sequence ID" value="NZ_KI260510.1"/>
</dbReference>
<keyword evidence="5 9" id="KW-0276">Fatty acid metabolism</keyword>
<dbReference type="InterPro" id="IPR013747">
    <property type="entry name" value="ACP_syn_III_C"/>
</dbReference>
<dbReference type="PANTHER" id="PTHR34069:SF2">
    <property type="entry name" value="BETA-KETOACYL-[ACYL-CARRIER-PROTEIN] SYNTHASE III"/>
    <property type="match status" value="1"/>
</dbReference>
<evidence type="ECO:0000256" key="4">
    <source>
        <dbReference type="ARBA" id="ARBA00022679"/>
    </source>
</evidence>
<evidence type="ECO:0000256" key="8">
    <source>
        <dbReference type="ARBA" id="ARBA00023315"/>
    </source>
</evidence>
<dbReference type="HAMAP" id="MF_01815">
    <property type="entry name" value="FabH"/>
    <property type="match status" value="1"/>
</dbReference>
<keyword evidence="4 9" id="KW-0808">Transferase</keyword>
<keyword evidence="6 9" id="KW-0443">Lipid metabolism</keyword>
<dbReference type="PATRIC" id="fig|411473.3.peg.1814"/>
<dbReference type="HOGENOM" id="CLU_039592_3_1_9"/>
<feature type="domain" description="Beta-ketoacyl-[acyl-carrier-protein] synthase III N-terminal" evidence="11">
    <location>
        <begin position="105"/>
        <end position="182"/>
    </location>
</feature>
<name>U2K5J2_9FIRM</name>
<accession>U2K5J2</accession>
<feature type="active site" evidence="9">
    <location>
        <position position="292"/>
    </location>
</feature>
<evidence type="ECO:0000256" key="5">
    <source>
        <dbReference type="ARBA" id="ARBA00022832"/>
    </source>
</evidence>
<dbReference type="PANTHER" id="PTHR34069">
    <property type="entry name" value="3-OXOACYL-[ACYL-CARRIER-PROTEIN] SYNTHASE 3"/>
    <property type="match status" value="1"/>
</dbReference>
<feature type="active site" evidence="9">
    <location>
        <position position="111"/>
    </location>
</feature>
<feature type="active site" evidence="9">
    <location>
        <position position="262"/>
    </location>
</feature>
<evidence type="ECO:0000313" key="13">
    <source>
        <dbReference type="Proteomes" id="UP000016662"/>
    </source>
</evidence>
<evidence type="ECO:0000256" key="2">
    <source>
        <dbReference type="ARBA" id="ARBA00022490"/>
    </source>
</evidence>
<dbReference type="Pfam" id="PF08541">
    <property type="entry name" value="ACP_syn_III_C"/>
    <property type="match status" value="1"/>
</dbReference>
<dbReference type="InterPro" id="IPR013751">
    <property type="entry name" value="ACP_syn_III_N"/>
</dbReference>
<keyword evidence="2 9" id="KW-0963">Cytoplasm</keyword>
<dbReference type="Proteomes" id="UP000016662">
    <property type="component" value="Unassembled WGS sequence"/>
</dbReference>
<evidence type="ECO:0000256" key="6">
    <source>
        <dbReference type="ARBA" id="ARBA00023098"/>
    </source>
</evidence>
<protein>
    <recommendedName>
        <fullName evidence="9">Beta-ketoacyl-[acyl-carrier-protein] synthase III</fullName>
        <shortName evidence="9">Beta-ketoacyl-ACP synthase III</shortName>
        <shortName evidence="9">KAS III</shortName>
        <ecNumber evidence="9">2.3.1.180</ecNumber>
    </recommendedName>
    <alternativeName>
        <fullName evidence="9">3-oxoacyl-[acyl-carrier-protein] synthase 3</fullName>
    </alternativeName>
    <alternativeName>
        <fullName evidence="9">3-oxoacyl-[acyl-carrier-protein] synthase III</fullName>
    </alternativeName>
</protein>
<comment type="subcellular location">
    <subcellularLocation>
        <location evidence="9">Cytoplasm</location>
    </subcellularLocation>
</comment>
<keyword evidence="7 9" id="KW-0275">Fatty acid biosynthesis</keyword>
<dbReference type="GO" id="GO:0006633">
    <property type="term" value="P:fatty acid biosynthetic process"/>
    <property type="evidence" value="ECO:0007669"/>
    <property type="project" value="UniProtKB-UniRule"/>
</dbReference>
<evidence type="ECO:0000256" key="7">
    <source>
        <dbReference type="ARBA" id="ARBA00023160"/>
    </source>
</evidence>
<evidence type="ECO:0000259" key="11">
    <source>
        <dbReference type="Pfam" id="PF08545"/>
    </source>
</evidence>
<keyword evidence="13" id="KW-1185">Reference proteome</keyword>
<evidence type="ECO:0000259" key="10">
    <source>
        <dbReference type="Pfam" id="PF08541"/>
    </source>
</evidence>
<dbReference type="NCBIfam" id="TIGR00747">
    <property type="entry name" value="fabH"/>
    <property type="match status" value="1"/>
</dbReference>
<comment type="caution">
    <text evidence="12">The sequence shown here is derived from an EMBL/GenBank/DDBJ whole genome shotgun (WGS) entry which is preliminary data.</text>
</comment>
<dbReference type="EC" id="2.3.1.180" evidence="9"/>
<proteinExistence type="inferred from homology"/>
<comment type="domain">
    <text evidence="9">The last Arg residue of the ACP-binding site is essential for the weak association between ACP/AcpP and FabH.</text>
</comment>
<dbReference type="Pfam" id="PF08545">
    <property type="entry name" value="ACP_syn_III"/>
    <property type="match status" value="1"/>
</dbReference>
<evidence type="ECO:0000256" key="9">
    <source>
        <dbReference type="HAMAP-Rule" id="MF_01815"/>
    </source>
</evidence>
<evidence type="ECO:0000256" key="3">
    <source>
        <dbReference type="ARBA" id="ARBA00022516"/>
    </source>
</evidence>
<dbReference type="UniPathway" id="UPA00094"/>
<dbReference type="NCBIfam" id="NF006829">
    <property type="entry name" value="PRK09352.1"/>
    <property type="match status" value="1"/>
</dbReference>
<dbReference type="STRING" id="411473.RUMCAL_02196"/>
<dbReference type="EMBL" id="AWVF01000274">
    <property type="protein sequence ID" value="ERJ93771.1"/>
    <property type="molecule type" value="Genomic_DNA"/>
</dbReference>
<dbReference type="GO" id="GO:0005737">
    <property type="term" value="C:cytoplasm"/>
    <property type="evidence" value="ECO:0007669"/>
    <property type="project" value="UniProtKB-SubCell"/>
</dbReference>
<evidence type="ECO:0000313" key="12">
    <source>
        <dbReference type="EMBL" id="ERJ93771.1"/>
    </source>
</evidence>
<gene>
    <name evidence="9" type="primary">fabH</name>
    <name evidence="12" type="ORF">RUMCAL_02196</name>
</gene>
<dbReference type="GO" id="GO:0004315">
    <property type="term" value="F:3-oxoacyl-[acyl-carrier-protein] synthase activity"/>
    <property type="evidence" value="ECO:0007669"/>
    <property type="project" value="InterPro"/>
</dbReference>
<comment type="catalytic activity">
    <reaction evidence="9">
        <text>malonyl-[ACP] + acetyl-CoA + H(+) = 3-oxobutanoyl-[ACP] + CO2 + CoA</text>
        <dbReference type="Rhea" id="RHEA:12080"/>
        <dbReference type="Rhea" id="RHEA-COMP:9623"/>
        <dbReference type="Rhea" id="RHEA-COMP:9625"/>
        <dbReference type="ChEBI" id="CHEBI:15378"/>
        <dbReference type="ChEBI" id="CHEBI:16526"/>
        <dbReference type="ChEBI" id="CHEBI:57287"/>
        <dbReference type="ChEBI" id="CHEBI:57288"/>
        <dbReference type="ChEBI" id="CHEBI:78449"/>
        <dbReference type="ChEBI" id="CHEBI:78450"/>
        <dbReference type="EC" id="2.3.1.180"/>
    </reaction>
</comment>
<keyword evidence="3 9" id="KW-0444">Lipid biosynthesis</keyword>
<feature type="domain" description="Beta-ketoacyl-[acyl-carrier-protein] synthase III C-terminal" evidence="10">
    <location>
        <begin position="247"/>
        <end position="335"/>
    </location>
</feature>
<organism evidence="12 13">
    <name type="scientific">Ruminococcus callidus ATCC 27760</name>
    <dbReference type="NCBI Taxonomy" id="411473"/>
    <lineage>
        <taxon>Bacteria</taxon>
        <taxon>Bacillati</taxon>
        <taxon>Bacillota</taxon>
        <taxon>Clostridia</taxon>
        <taxon>Eubacteriales</taxon>
        <taxon>Oscillospiraceae</taxon>
        <taxon>Ruminococcus</taxon>
    </lineage>
</organism>
<dbReference type="AlphaFoldDB" id="U2K5J2"/>
<dbReference type="CDD" id="cd00830">
    <property type="entry name" value="KAS_III"/>
    <property type="match status" value="1"/>
</dbReference>
<evidence type="ECO:0000256" key="1">
    <source>
        <dbReference type="ARBA" id="ARBA00008642"/>
    </source>
</evidence>
<dbReference type="OrthoDB" id="9815506at2"/>
<dbReference type="Gene3D" id="3.40.47.10">
    <property type="match status" value="1"/>
</dbReference>
<comment type="similarity">
    <text evidence="1 9">Belongs to the thiolase-like superfamily. FabH family.</text>
</comment>
<dbReference type="GO" id="GO:0033818">
    <property type="term" value="F:beta-ketoacyl-acyl-carrier-protein synthase III activity"/>
    <property type="evidence" value="ECO:0007669"/>
    <property type="project" value="UniProtKB-UniRule"/>
</dbReference>
<comment type="subunit">
    <text evidence="9">Homodimer.</text>
</comment>
<dbReference type="InterPro" id="IPR016039">
    <property type="entry name" value="Thiolase-like"/>
</dbReference>
<dbReference type="SUPFAM" id="SSF53901">
    <property type="entry name" value="Thiolase-like"/>
    <property type="match status" value="1"/>
</dbReference>
<comment type="function">
    <text evidence="9">Catalyzes the condensation reaction of fatty acid synthesis by the addition to an acyl acceptor of two carbons from malonyl-ACP. Catalyzes the first condensation reaction which initiates fatty acid synthesis and may therefore play a role in governing the total rate of fatty acid production. Possesses both acetoacetyl-ACP synthase and acetyl transacylase activities. Its substrate specificity determines the biosynthesis of branched-chain and/or straight-chain of fatty acids.</text>
</comment>